<dbReference type="InterPro" id="IPR050682">
    <property type="entry name" value="ModA/WtpA"/>
</dbReference>
<proteinExistence type="predicted"/>
<gene>
    <name evidence="1" type="ORF">GA0071312_3333</name>
</gene>
<dbReference type="Pfam" id="PF13531">
    <property type="entry name" value="SBP_bac_11"/>
    <property type="match status" value="1"/>
</dbReference>
<sequence>MVETLHLLAAGSLKEPLGGIAPVAGYRIAARFGPSGLLRAEIFAGAPWHVFISADKGHPAAIAEAGLGASPQHFCHNQLCLIVPDRFEDADPVALIQRADLRLGISTPGNDPSGDYAMAILRRLDARSPDGDAALRALALTGAPDSPVTPSDRNPYAWLITQHMADLFLTYRSNAIAARADTPSLHMLALPRHLSVLASYALTFRPDVAEAQELAEALLSEEIQTRLAAYGFEPVGNIAEEGTRP</sequence>
<name>A0ABY0KCX1_9HYPH</name>
<protein>
    <submittedName>
        <fullName evidence="1">Molybdenum ABC transporter, molybdate-binding protein</fullName>
    </submittedName>
</protein>
<dbReference type="RefSeq" id="WP_083204637.1">
    <property type="nucleotide sequence ID" value="NZ_FMBM01000002.1"/>
</dbReference>
<dbReference type="PANTHER" id="PTHR30632">
    <property type="entry name" value="MOLYBDATE-BINDING PERIPLASMIC PROTEIN"/>
    <property type="match status" value="1"/>
</dbReference>
<keyword evidence="2" id="KW-1185">Reference proteome</keyword>
<reference evidence="1 2" key="1">
    <citation type="submission" date="2016-08" db="EMBL/GenBank/DDBJ databases">
        <authorList>
            <person name="Varghese N."/>
            <person name="Submissions Spin"/>
        </authorList>
    </citation>
    <scope>NUCLEOTIDE SEQUENCE [LARGE SCALE GENOMIC DNA]</scope>
    <source>
        <strain evidence="1 2">HL-109</strain>
    </source>
</reference>
<dbReference type="EMBL" id="FMBM01000002">
    <property type="protein sequence ID" value="SCC82349.1"/>
    <property type="molecule type" value="Genomic_DNA"/>
</dbReference>
<organism evidence="1 2">
    <name type="scientific">Saliniramus fredricksonii</name>
    <dbReference type="NCBI Taxonomy" id="1653334"/>
    <lineage>
        <taxon>Bacteria</taxon>
        <taxon>Pseudomonadati</taxon>
        <taxon>Pseudomonadota</taxon>
        <taxon>Alphaproteobacteria</taxon>
        <taxon>Hyphomicrobiales</taxon>
        <taxon>Salinarimonadaceae</taxon>
        <taxon>Saliniramus</taxon>
    </lineage>
</organism>
<dbReference type="PANTHER" id="PTHR30632:SF0">
    <property type="entry name" value="SULFATE-BINDING PROTEIN"/>
    <property type="match status" value="1"/>
</dbReference>
<accession>A0ABY0KCX1</accession>
<dbReference type="SUPFAM" id="SSF53850">
    <property type="entry name" value="Periplasmic binding protein-like II"/>
    <property type="match status" value="1"/>
</dbReference>
<comment type="caution">
    <text evidence="1">The sequence shown here is derived from an EMBL/GenBank/DDBJ whole genome shotgun (WGS) entry which is preliminary data.</text>
</comment>
<evidence type="ECO:0000313" key="1">
    <source>
        <dbReference type="EMBL" id="SCC82349.1"/>
    </source>
</evidence>
<dbReference type="Gene3D" id="3.40.190.10">
    <property type="entry name" value="Periplasmic binding protein-like II"/>
    <property type="match status" value="2"/>
</dbReference>
<evidence type="ECO:0000313" key="2">
    <source>
        <dbReference type="Proteomes" id="UP000182800"/>
    </source>
</evidence>
<dbReference type="Proteomes" id="UP000182800">
    <property type="component" value="Unassembled WGS sequence"/>
</dbReference>